<sequence>MPAPETIPLGECTLSQSQEQLSPPLSRTESTVFSLSRGDSLWNTSQDSSSCPAPPNANCSDVFWLPIHLMTTGGSFLLCGVVISGLYFAGHCRKVTNILGPALLSIGLMVFVVGVVLIPITKENRKQSLKKPASYYRPPAFSVPALGHSSPASDPSLSPRPQSPASDPGLSPRPQTPASALGLCSVSSMEVRAAIGACLPIFLLALVFDITGIILLFLGIFGDLRIKGVFYGDFLIYTGSLILFFSLFLWLFWYLGNVPPPYDPLTAAAVGKGGSIMELARSISRRLSEKLKGEVLRREEGEQEEDEEEGEKKKGKKTGRVTWGKSTAYVNPGYERDPEEARDPKGEDRKDTAEDQKEDKKSQEQTVDDAESESEDQKEQRPDQEEPPDSGVDTREDMTDAESGSLF</sequence>
<accession>A0AAV2KCB9</accession>
<dbReference type="Proteomes" id="UP001497482">
    <property type="component" value="Chromosome 18"/>
</dbReference>
<feature type="compositionally biased region" description="Basic and acidic residues" evidence="1">
    <location>
        <begin position="375"/>
        <end position="384"/>
    </location>
</feature>
<evidence type="ECO:0000313" key="3">
    <source>
        <dbReference type="EMBL" id="CAL1587536.1"/>
    </source>
</evidence>
<feature type="transmembrane region" description="Helical" evidence="2">
    <location>
        <begin position="63"/>
        <end position="89"/>
    </location>
</feature>
<dbReference type="InterPro" id="IPR028068">
    <property type="entry name" value="PIRT"/>
</dbReference>
<evidence type="ECO:0000313" key="4">
    <source>
        <dbReference type="Proteomes" id="UP001497482"/>
    </source>
</evidence>
<dbReference type="AlphaFoldDB" id="A0AAV2KCB9"/>
<feature type="compositionally biased region" description="Basic and acidic residues" evidence="1">
    <location>
        <begin position="334"/>
        <end position="363"/>
    </location>
</feature>
<evidence type="ECO:0008006" key="5">
    <source>
        <dbReference type="Google" id="ProtNLM"/>
    </source>
</evidence>
<dbReference type="EMBL" id="OZ035840">
    <property type="protein sequence ID" value="CAL1587536.1"/>
    <property type="molecule type" value="Genomic_DNA"/>
</dbReference>
<dbReference type="Pfam" id="PF15125">
    <property type="entry name" value="TMEM238"/>
    <property type="match status" value="1"/>
</dbReference>
<gene>
    <name evidence="3" type="ORF">KC01_LOCUS17492</name>
</gene>
<dbReference type="PANTHER" id="PTHR28613:SF7">
    <property type="entry name" value="TRANSMEMBRANE PROTEIN 238"/>
    <property type="match status" value="1"/>
</dbReference>
<feature type="transmembrane region" description="Helical" evidence="2">
    <location>
        <begin position="101"/>
        <end position="120"/>
    </location>
</feature>
<feature type="compositionally biased region" description="Polar residues" evidence="1">
    <location>
        <begin position="150"/>
        <end position="165"/>
    </location>
</feature>
<reference evidence="3 4" key="1">
    <citation type="submission" date="2024-04" db="EMBL/GenBank/DDBJ databases">
        <authorList>
            <person name="Waldvogel A.-M."/>
            <person name="Schoenle A."/>
        </authorList>
    </citation>
    <scope>NUCLEOTIDE SEQUENCE [LARGE SCALE GENOMIC DNA]</scope>
</reference>
<feature type="transmembrane region" description="Helical" evidence="2">
    <location>
        <begin position="234"/>
        <end position="255"/>
    </location>
</feature>
<keyword evidence="2" id="KW-0812">Transmembrane</keyword>
<evidence type="ECO:0000256" key="1">
    <source>
        <dbReference type="SAM" id="MobiDB-lite"/>
    </source>
</evidence>
<evidence type="ECO:0000256" key="2">
    <source>
        <dbReference type="SAM" id="Phobius"/>
    </source>
</evidence>
<dbReference type="InterPro" id="IPR029365">
    <property type="entry name" value="TMEM238"/>
</dbReference>
<keyword evidence="4" id="KW-1185">Reference proteome</keyword>
<dbReference type="Pfam" id="PF15099">
    <property type="entry name" value="PIRT"/>
    <property type="match status" value="1"/>
</dbReference>
<dbReference type="PANTHER" id="PTHR28613">
    <property type="entry name" value="SI:CH211-232M10.4-RELATED"/>
    <property type="match status" value="1"/>
</dbReference>
<feature type="transmembrane region" description="Helical" evidence="2">
    <location>
        <begin position="193"/>
        <end position="222"/>
    </location>
</feature>
<organism evidence="3 4">
    <name type="scientific">Knipowitschia caucasica</name>
    <name type="common">Caucasian dwarf goby</name>
    <name type="synonym">Pomatoschistus caucasicus</name>
    <dbReference type="NCBI Taxonomy" id="637954"/>
    <lineage>
        <taxon>Eukaryota</taxon>
        <taxon>Metazoa</taxon>
        <taxon>Chordata</taxon>
        <taxon>Craniata</taxon>
        <taxon>Vertebrata</taxon>
        <taxon>Euteleostomi</taxon>
        <taxon>Actinopterygii</taxon>
        <taxon>Neopterygii</taxon>
        <taxon>Teleostei</taxon>
        <taxon>Neoteleostei</taxon>
        <taxon>Acanthomorphata</taxon>
        <taxon>Gobiaria</taxon>
        <taxon>Gobiiformes</taxon>
        <taxon>Gobioidei</taxon>
        <taxon>Gobiidae</taxon>
        <taxon>Gobiinae</taxon>
        <taxon>Knipowitschia</taxon>
    </lineage>
</organism>
<feature type="region of interest" description="Disordered" evidence="1">
    <location>
        <begin position="148"/>
        <end position="176"/>
    </location>
</feature>
<keyword evidence="2" id="KW-0472">Membrane</keyword>
<feature type="region of interest" description="Disordered" evidence="1">
    <location>
        <begin position="295"/>
        <end position="407"/>
    </location>
</feature>
<keyword evidence="2" id="KW-1133">Transmembrane helix</keyword>
<name>A0AAV2KCB9_KNICA</name>
<protein>
    <recommendedName>
        <fullName evidence="5">Transmembrane protein 238</fullName>
    </recommendedName>
</protein>
<proteinExistence type="predicted"/>